<sequence length="244" mass="26156">MTLGLPDSVTALLFDLDGVLTDTASVHAAAWKHTFDEFLERRDPQHFTPFDSHADYDEYVDGKPREDGVRDFLASRGITLEEGDPDDSPDAETVHGLGNRKNEELTGRIQRDGVKVFEGSRRYLQAAEQAGLKRIVVSSSANTGLVLHVTGLDRLVQGRIDGVTLAEKHIPGKPKPDSYLAGAALAGVVPNQAAVFEDALAGVEAGRAGGFGYVVGVDRVGQAAELTEHGADTVVKDLAELLER</sequence>
<dbReference type="SFLD" id="SFLDG01129">
    <property type="entry name" value="C1.5:_HAD__Beta-PGM__Phosphata"/>
    <property type="match status" value="1"/>
</dbReference>
<dbReference type="InterPro" id="IPR051600">
    <property type="entry name" value="Beta-PGM-like"/>
</dbReference>
<keyword evidence="4" id="KW-0479">Metal-binding</keyword>
<evidence type="ECO:0000256" key="1">
    <source>
        <dbReference type="ARBA" id="ARBA00001946"/>
    </source>
</evidence>
<evidence type="ECO:0000313" key="13">
    <source>
        <dbReference type="Proteomes" id="UP001056336"/>
    </source>
</evidence>
<evidence type="ECO:0000256" key="10">
    <source>
        <dbReference type="ARBA" id="ARBA00044991"/>
    </source>
</evidence>
<dbReference type="InterPro" id="IPR023198">
    <property type="entry name" value="PGP-like_dom2"/>
</dbReference>
<evidence type="ECO:0000256" key="4">
    <source>
        <dbReference type="ARBA" id="ARBA00022723"/>
    </source>
</evidence>
<dbReference type="SUPFAM" id="SSF56784">
    <property type="entry name" value="HAD-like"/>
    <property type="match status" value="1"/>
</dbReference>
<dbReference type="SFLD" id="SFLDS00003">
    <property type="entry name" value="Haloacid_Dehalogenase"/>
    <property type="match status" value="1"/>
</dbReference>
<dbReference type="InterPro" id="IPR036412">
    <property type="entry name" value="HAD-like_sf"/>
</dbReference>
<dbReference type="PANTHER" id="PTHR46193:SF18">
    <property type="entry name" value="HEXITOL PHOSPHATASE B"/>
    <property type="match status" value="1"/>
</dbReference>
<evidence type="ECO:0000256" key="5">
    <source>
        <dbReference type="ARBA" id="ARBA00022842"/>
    </source>
</evidence>
<name>A0ABY4QVQ8_9ACTN</name>
<gene>
    <name evidence="12" type="ORF">M6D93_13695</name>
</gene>
<dbReference type="RefSeq" id="WP_249769851.1">
    <property type="nucleotide sequence ID" value="NZ_CP097332.1"/>
</dbReference>
<keyword evidence="13" id="KW-1185">Reference proteome</keyword>
<comment type="catalytic activity">
    <reaction evidence="8">
        <text>beta-D-glucose 1-phosphate = beta-D-glucose 6-phosphate</text>
        <dbReference type="Rhea" id="RHEA:20113"/>
        <dbReference type="ChEBI" id="CHEBI:57684"/>
        <dbReference type="ChEBI" id="CHEBI:58247"/>
        <dbReference type="EC" id="5.4.2.6"/>
    </reaction>
</comment>
<dbReference type="NCBIfam" id="TIGR02009">
    <property type="entry name" value="PGMB-YQAB-SF"/>
    <property type="match status" value="1"/>
</dbReference>
<evidence type="ECO:0000256" key="7">
    <source>
        <dbReference type="ARBA" id="ARBA00023277"/>
    </source>
</evidence>
<evidence type="ECO:0000256" key="3">
    <source>
        <dbReference type="ARBA" id="ARBA00022553"/>
    </source>
</evidence>
<evidence type="ECO:0000313" key="12">
    <source>
        <dbReference type="EMBL" id="UQX87347.1"/>
    </source>
</evidence>
<reference evidence="12" key="1">
    <citation type="journal article" date="2018" name="Int. J. Syst. Evol. Microbiol.">
        <title>Jatrophihabitans telluris sp. nov., isolated from sediment soil of lava forest wetlands and the emended description of the genus Jatrophihabitans.</title>
        <authorList>
            <person name="Lee K.C."/>
            <person name="Suh M.K."/>
            <person name="Eom M.K."/>
            <person name="Kim K.K."/>
            <person name="Kim J.S."/>
            <person name="Kim D.S."/>
            <person name="Ko S.H."/>
            <person name="Shin Y.K."/>
            <person name="Lee J.S."/>
        </authorList>
    </citation>
    <scope>NUCLEOTIDE SEQUENCE</scope>
    <source>
        <strain evidence="12">N237</strain>
    </source>
</reference>
<dbReference type="PANTHER" id="PTHR46193">
    <property type="entry name" value="6-PHOSPHOGLUCONATE PHOSPHATASE"/>
    <property type="match status" value="1"/>
</dbReference>
<proteinExistence type="inferred from homology"/>
<organism evidence="12 13">
    <name type="scientific">Jatrophihabitans telluris</name>
    <dbReference type="NCBI Taxonomy" id="2038343"/>
    <lineage>
        <taxon>Bacteria</taxon>
        <taxon>Bacillati</taxon>
        <taxon>Actinomycetota</taxon>
        <taxon>Actinomycetes</taxon>
        <taxon>Jatrophihabitantales</taxon>
        <taxon>Jatrophihabitantaceae</taxon>
        <taxon>Jatrophihabitans</taxon>
    </lineage>
</organism>
<keyword evidence="5" id="KW-0460">Magnesium</keyword>
<feature type="region of interest" description="Disordered" evidence="11">
    <location>
        <begin position="79"/>
        <end position="99"/>
    </location>
</feature>
<dbReference type="Proteomes" id="UP001056336">
    <property type="component" value="Chromosome"/>
</dbReference>
<evidence type="ECO:0000256" key="9">
    <source>
        <dbReference type="ARBA" id="ARBA00044968"/>
    </source>
</evidence>
<keyword evidence="3" id="KW-0597">Phosphoprotein</keyword>
<feature type="compositionally biased region" description="Acidic residues" evidence="11">
    <location>
        <begin position="81"/>
        <end position="90"/>
    </location>
</feature>
<comment type="cofactor">
    <cofactor evidence="1">
        <name>Mg(2+)</name>
        <dbReference type="ChEBI" id="CHEBI:18420"/>
    </cofactor>
</comment>
<keyword evidence="7" id="KW-0119">Carbohydrate metabolism</keyword>
<evidence type="ECO:0000256" key="2">
    <source>
        <dbReference type="ARBA" id="ARBA00006171"/>
    </source>
</evidence>
<dbReference type="EC" id="5.4.2.6" evidence="9"/>
<dbReference type="EMBL" id="CP097332">
    <property type="protein sequence ID" value="UQX87347.1"/>
    <property type="molecule type" value="Genomic_DNA"/>
</dbReference>
<evidence type="ECO:0000256" key="11">
    <source>
        <dbReference type="SAM" id="MobiDB-lite"/>
    </source>
</evidence>
<dbReference type="Gene3D" id="1.10.150.240">
    <property type="entry name" value="Putative phosphatase, domain 2"/>
    <property type="match status" value="1"/>
</dbReference>
<dbReference type="Pfam" id="PF00702">
    <property type="entry name" value="Hydrolase"/>
    <property type="match status" value="1"/>
</dbReference>
<dbReference type="GO" id="GO:0016787">
    <property type="term" value="F:hydrolase activity"/>
    <property type="evidence" value="ECO:0007669"/>
    <property type="project" value="UniProtKB-KW"/>
</dbReference>
<comment type="similarity">
    <text evidence="2">Belongs to the HAD-like hydrolase superfamily. CbbY/CbbZ/Gph/YieH family.</text>
</comment>
<accession>A0ABY4QVQ8</accession>
<protein>
    <recommendedName>
        <fullName evidence="10">Beta-phosphoglucomutase</fullName>
        <ecNumber evidence="9">5.4.2.6</ecNumber>
    </recommendedName>
</protein>
<evidence type="ECO:0000256" key="6">
    <source>
        <dbReference type="ARBA" id="ARBA00023235"/>
    </source>
</evidence>
<dbReference type="InterPro" id="IPR023214">
    <property type="entry name" value="HAD_sf"/>
</dbReference>
<dbReference type="NCBIfam" id="TIGR01509">
    <property type="entry name" value="HAD-SF-IA-v3"/>
    <property type="match status" value="1"/>
</dbReference>
<dbReference type="InterPro" id="IPR006439">
    <property type="entry name" value="HAD-SF_hydro_IA"/>
</dbReference>
<dbReference type="InterPro" id="IPR010976">
    <property type="entry name" value="B-phosphoglucomutase_hydrolase"/>
</dbReference>
<evidence type="ECO:0000256" key="8">
    <source>
        <dbReference type="ARBA" id="ARBA00044926"/>
    </source>
</evidence>
<dbReference type="Gene3D" id="3.40.50.1000">
    <property type="entry name" value="HAD superfamily/HAD-like"/>
    <property type="match status" value="1"/>
</dbReference>
<keyword evidence="6" id="KW-0413">Isomerase</keyword>
<keyword evidence="12" id="KW-0378">Hydrolase</keyword>
<reference evidence="12" key="2">
    <citation type="submission" date="2022-05" db="EMBL/GenBank/DDBJ databases">
        <authorList>
            <person name="Kim J.-S."/>
            <person name="Lee K."/>
            <person name="Suh M."/>
            <person name="Eom M."/>
            <person name="Kim J.-S."/>
            <person name="Kim D.-S."/>
            <person name="Ko S.-H."/>
            <person name="Shin Y."/>
            <person name="Lee J.-S."/>
        </authorList>
    </citation>
    <scope>NUCLEOTIDE SEQUENCE</scope>
    <source>
        <strain evidence="12">N237</strain>
    </source>
</reference>